<dbReference type="Proteomes" id="UP001327027">
    <property type="component" value="Unassembled WGS sequence"/>
</dbReference>
<evidence type="ECO:0000256" key="6">
    <source>
        <dbReference type="ARBA" id="ARBA00022847"/>
    </source>
</evidence>
<protein>
    <submittedName>
        <fullName evidence="10">L-rhamnose/proton symporter RhaT</fullName>
    </submittedName>
</protein>
<dbReference type="RefSeq" id="WP_324178763.1">
    <property type="nucleotide sequence ID" value="NZ_BAABAW010000003.1"/>
</dbReference>
<accession>A0ABU5ZRM4</accession>
<feature type="transmembrane region" description="Helical" evidence="9">
    <location>
        <begin position="6"/>
        <end position="25"/>
    </location>
</feature>
<keyword evidence="4" id="KW-0762">Sugar transport</keyword>
<keyword evidence="7 9" id="KW-1133">Transmembrane helix</keyword>
<evidence type="ECO:0000256" key="1">
    <source>
        <dbReference type="ARBA" id="ARBA00022448"/>
    </source>
</evidence>
<evidence type="ECO:0000256" key="5">
    <source>
        <dbReference type="ARBA" id="ARBA00022692"/>
    </source>
</evidence>
<evidence type="ECO:0000256" key="2">
    <source>
        <dbReference type="ARBA" id="ARBA00022475"/>
    </source>
</evidence>
<evidence type="ECO:0000256" key="9">
    <source>
        <dbReference type="SAM" id="Phobius"/>
    </source>
</evidence>
<keyword evidence="5 9" id="KW-0812">Transmembrane</keyword>
<comment type="caution">
    <text evidence="10">The sequence shown here is derived from an EMBL/GenBank/DDBJ whole genome shotgun (WGS) entry which is preliminary data.</text>
</comment>
<reference evidence="10 11" key="1">
    <citation type="journal article" date="2013" name="Int. J. Syst. Evol. Microbiol.">
        <title>Aquimarina gracilis sp. nov., isolated from the gut microflora of a mussel, Mytilus coruscus, and emended description of Aquimarina spongiae.</title>
        <authorList>
            <person name="Park S.C."/>
            <person name="Choe H.N."/>
            <person name="Baik K.S."/>
            <person name="Seong C.N."/>
        </authorList>
    </citation>
    <scope>NUCLEOTIDE SEQUENCE [LARGE SCALE GENOMIC DNA]</scope>
    <source>
        <strain evidence="10 11">PSC32</strain>
    </source>
</reference>
<evidence type="ECO:0000256" key="3">
    <source>
        <dbReference type="ARBA" id="ARBA00022519"/>
    </source>
</evidence>
<keyword evidence="3" id="KW-0997">Cell inner membrane</keyword>
<evidence type="ECO:0000256" key="4">
    <source>
        <dbReference type="ARBA" id="ARBA00022597"/>
    </source>
</evidence>
<feature type="transmembrane region" description="Helical" evidence="9">
    <location>
        <begin position="258"/>
        <end position="277"/>
    </location>
</feature>
<feature type="transmembrane region" description="Helical" evidence="9">
    <location>
        <begin position="37"/>
        <end position="57"/>
    </location>
</feature>
<keyword evidence="8 9" id="KW-0472">Membrane</keyword>
<evidence type="ECO:0000256" key="8">
    <source>
        <dbReference type="ARBA" id="ARBA00023136"/>
    </source>
</evidence>
<dbReference type="EMBL" id="JAYKLX010000002">
    <property type="protein sequence ID" value="MEB3344725.1"/>
    <property type="molecule type" value="Genomic_DNA"/>
</dbReference>
<feature type="transmembrane region" description="Helical" evidence="9">
    <location>
        <begin position="96"/>
        <end position="116"/>
    </location>
</feature>
<dbReference type="NCBIfam" id="NF010024">
    <property type="entry name" value="PRK13499.1-4"/>
    <property type="match status" value="1"/>
</dbReference>
<name>A0ABU5ZRM4_9FLAO</name>
<feature type="transmembrane region" description="Helical" evidence="9">
    <location>
        <begin position="69"/>
        <end position="89"/>
    </location>
</feature>
<evidence type="ECO:0000313" key="11">
    <source>
        <dbReference type="Proteomes" id="UP001327027"/>
    </source>
</evidence>
<proteinExistence type="predicted"/>
<feature type="transmembrane region" description="Helical" evidence="9">
    <location>
        <begin position="289"/>
        <end position="309"/>
    </location>
</feature>
<feature type="transmembrane region" description="Helical" evidence="9">
    <location>
        <begin position="218"/>
        <end position="238"/>
    </location>
</feature>
<sequence>MINSVLGIVFHAIGGFAAGSFYLPIKKIKRWSWESGWLVNGFFAWLIVPWLVSLLTVPETITILYKADFSTLFWTYFFGVLWGVGGLTFGMAMRYLGMSLGMALALGLTAAFGTLIPPIYEGKFSSLLQITSGQVVLIGIGVCLLGIIICGRAGILKDKELSDEEKRQGVKEFNLKKGIIVALFAGIMSACFAFGIVAGGPISELAVQNNAPMLWQNGPTFIVILAGGFTSNFIWCAYLNIKKKSYKDYSNKTTPLKINYLFAAIAGTTWYCQFMFYGMGSTQMSEHDFASWTLHMAFIIIFSTMWGLITKEWKGVSKKVALVLTLGLVVLISSTIIIGIGNQIGGTA</sequence>
<gene>
    <name evidence="10" type="primary">rhaT</name>
    <name evidence="10" type="ORF">U6A24_04600</name>
</gene>
<organism evidence="10 11">
    <name type="scientific">Aquimarina gracilis</name>
    <dbReference type="NCBI Taxonomy" id="874422"/>
    <lineage>
        <taxon>Bacteria</taxon>
        <taxon>Pseudomonadati</taxon>
        <taxon>Bacteroidota</taxon>
        <taxon>Flavobacteriia</taxon>
        <taxon>Flavobacteriales</taxon>
        <taxon>Flavobacteriaceae</taxon>
        <taxon>Aquimarina</taxon>
    </lineage>
</organism>
<feature type="transmembrane region" description="Helical" evidence="9">
    <location>
        <begin position="321"/>
        <end position="341"/>
    </location>
</feature>
<keyword evidence="11" id="KW-1185">Reference proteome</keyword>
<dbReference type="Pfam" id="PF06379">
    <property type="entry name" value="RhaT"/>
    <property type="match status" value="1"/>
</dbReference>
<dbReference type="InterPro" id="IPR004673">
    <property type="entry name" value="L-rhamnose-proton_sym_RhaT"/>
</dbReference>
<keyword evidence="2" id="KW-1003">Cell membrane</keyword>
<evidence type="ECO:0000256" key="7">
    <source>
        <dbReference type="ARBA" id="ARBA00022989"/>
    </source>
</evidence>
<feature type="transmembrane region" description="Helical" evidence="9">
    <location>
        <begin position="177"/>
        <end position="198"/>
    </location>
</feature>
<evidence type="ECO:0000313" key="10">
    <source>
        <dbReference type="EMBL" id="MEB3344725.1"/>
    </source>
</evidence>
<feature type="transmembrane region" description="Helical" evidence="9">
    <location>
        <begin position="136"/>
        <end position="156"/>
    </location>
</feature>
<keyword evidence="6" id="KW-0769">Symport</keyword>
<keyword evidence="1" id="KW-0813">Transport</keyword>